<feature type="region of interest" description="Disordered" evidence="7">
    <location>
        <begin position="312"/>
        <end position="332"/>
    </location>
</feature>
<dbReference type="GO" id="GO:0005739">
    <property type="term" value="C:mitochondrion"/>
    <property type="evidence" value="ECO:0007669"/>
    <property type="project" value="UniProtKB-SubCell"/>
</dbReference>
<organism evidence="10 11">
    <name type="scientific">Daucus carota subsp. sativus</name>
    <name type="common">Carrot</name>
    <dbReference type="NCBI Taxonomy" id="79200"/>
    <lineage>
        <taxon>Eukaryota</taxon>
        <taxon>Viridiplantae</taxon>
        <taxon>Streptophyta</taxon>
        <taxon>Embryophyta</taxon>
        <taxon>Tracheophyta</taxon>
        <taxon>Spermatophyta</taxon>
        <taxon>Magnoliopsida</taxon>
        <taxon>eudicotyledons</taxon>
        <taxon>Gunneridae</taxon>
        <taxon>Pentapetalae</taxon>
        <taxon>asterids</taxon>
        <taxon>campanulids</taxon>
        <taxon>Apiales</taxon>
        <taxon>Apiaceae</taxon>
        <taxon>Apioideae</taxon>
        <taxon>Scandiceae</taxon>
        <taxon>Daucinae</taxon>
        <taxon>Daucus</taxon>
        <taxon>Daucus sect. Daucus</taxon>
    </lineage>
</organism>
<evidence type="ECO:0000313" key="10">
    <source>
        <dbReference type="EMBL" id="WOH10841.1"/>
    </source>
</evidence>
<evidence type="ECO:0000259" key="8">
    <source>
        <dbReference type="PROSITE" id="PS50968"/>
    </source>
</evidence>
<feature type="compositionally biased region" description="Basic and acidic residues" evidence="7">
    <location>
        <begin position="313"/>
        <end position="326"/>
    </location>
</feature>
<comment type="subcellular location">
    <subcellularLocation>
        <location evidence="6">Mitochondrion</location>
    </subcellularLocation>
</comment>
<dbReference type="NCBIfam" id="TIGR01349">
    <property type="entry name" value="PDHac_trf_mito"/>
    <property type="match status" value="1"/>
</dbReference>
<dbReference type="Pfam" id="PF00198">
    <property type="entry name" value="2-oxoacid_dh"/>
    <property type="match status" value="1"/>
</dbReference>
<keyword evidence="2 6" id="KW-0808">Transferase</keyword>
<evidence type="ECO:0000256" key="4">
    <source>
        <dbReference type="ARBA" id="ARBA00022946"/>
    </source>
</evidence>
<dbReference type="SUPFAM" id="SSF52777">
    <property type="entry name" value="CoA-dependent acyltransferases"/>
    <property type="match status" value="1"/>
</dbReference>
<reference evidence="10" key="2">
    <citation type="submission" date="2022-03" db="EMBL/GenBank/DDBJ databases">
        <title>Draft title - Genomic analysis of global carrot germplasm unveils the trajectory of domestication and the origin of high carotenoid orange carrot.</title>
        <authorList>
            <person name="Iorizzo M."/>
            <person name="Ellison S."/>
            <person name="Senalik D."/>
            <person name="Macko-Podgorni A."/>
            <person name="Grzebelus D."/>
            <person name="Bostan H."/>
            <person name="Rolling W."/>
            <person name="Curaba J."/>
            <person name="Simon P."/>
        </authorList>
    </citation>
    <scope>NUCLEOTIDE SEQUENCE</scope>
    <source>
        <tissue evidence="10">Leaf</tissue>
    </source>
</reference>
<feature type="domain" description="Peripheral subunit-binding (PSBD)" evidence="9">
    <location>
        <begin position="273"/>
        <end position="310"/>
    </location>
</feature>
<dbReference type="GO" id="GO:0006086">
    <property type="term" value="P:pyruvate decarboxylation to acetyl-CoA"/>
    <property type="evidence" value="ECO:0007669"/>
    <property type="project" value="InterPro"/>
</dbReference>
<comment type="function">
    <text evidence="6">The pyruvate dehydrogenase complex catalyzes the overall conversion of pyruvate to acetyl-CoA and CO(2).</text>
</comment>
<dbReference type="KEGG" id="dcr:108196787"/>
<dbReference type="InterPro" id="IPR006257">
    <property type="entry name" value="LAT1"/>
</dbReference>
<sequence>MSYAAHIFRHSKKLKSAPGLLRHDHALLVRWLSSDAISFANGRDDIVKLRRIGNASQEMDGVCSNYTSTTNCLNYNHSSINPSMVTSVGSKQIKSTTSNMKLQSLLVGSVLSRGFSSSLGQYRRTFSTGSGLPPHQEIGMPSLSPTMTEGNIARWLKKEGDQVSTGEVLCEVETDKATVEMECMEEGYLAKIVHGDGAKEIKVGEIIAITVEDEGDIAKFKDYKPSMSEPEASPKETPVSTPPKEDVVEKPTSSPEQKSSKPSAEKQTGSRIFASPLAKKLAEENNVSLSSIKGTGPDGNIVKADIEDYLASRGKEASPKASKSEKPAVSSTDYTDIPLSQIRKVTASRLLLSKQTIPHYYLTVDTCVDKLMDLRAKLNALQEASGGKRISVNDLVIKAAALALRKVPQCNSSWTNEYIRQYHNVNINVAVQTDNGLFVPVIRDADKKGLSKIGDEVKHLAQKAKENNLKPEDYEGGTFTVSNLGGPFGVKQFCAIINPPQAGILAVGSAEKRVIPGAGTDQYAFASFMAVTLSCDHRVIDGAIGAEWLKAFKGYIENPETMLL</sequence>
<dbReference type="InterPro" id="IPR023213">
    <property type="entry name" value="CAT-like_dom_sf"/>
</dbReference>
<keyword evidence="5 6" id="KW-0012">Acyltransferase</keyword>
<dbReference type="FunFam" id="2.40.50.100:FF:000010">
    <property type="entry name" value="Acetyltransferase component of pyruvate dehydrogenase complex"/>
    <property type="match status" value="1"/>
</dbReference>
<dbReference type="Pfam" id="PF02817">
    <property type="entry name" value="E3_binding"/>
    <property type="match status" value="1"/>
</dbReference>
<dbReference type="Gene3D" id="4.10.320.10">
    <property type="entry name" value="E3-binding domain"/>
    <property type="match status" value="1"/>
</dbReference>
<feature type="region of interest" description="Disordered" evidence="7">
    <location>
        <begin position="224"/>
        <end position="270"/>
    </location>
</feature>
<evidence type="ECO:0000256" key="7">
    <source>
        <dbReference type="SAM" id="MobiDB-lite"/>
    </source>
</evidence>
<keyword evidence="11" id="KW-1185">Reference proteome</keyword>
<dbReference type="AlphaFoldDB" id="A0AAF0XMI8"/>
<dbReference type="PANTHER" id="PTHR23151:SF90">
    <property type="entry name" value="DIHYDROLIPOYLLYSINE-RESIDUE ACETYLTRANSFERASE COMPONENT OF PYRUVATE DEHYDROGENASE COMPLEX, MITOCHONDRIAL-RELATED"/>
    <property type="match status" value="1"/>
</dbReference>
<protein>
    <recommendedName>
        <fullName evidence="6">Acetyltransferase component of pyruvate dehydrogenase complex</fullName>
        <ecNumber evidence="6">2.3.1.12</ecNumber>
    </recommendedName>
</protein>
<comment type="catalytic activity">
    <reaction evidence="6">
        <text>N(6)-[(R)-dihydrolipoyl]-L-lysyl-[protein] + acetyl-CoA = N(6)-[(R)-S(8)-acetyldihydrolipoyl]-L-lysyl-[protein] + CoA</text>
        <dbReference type="Rhea" id="RHEA:17017"/>
        <dbReference type="Rhea" id="RHEA-COMP:10475"/>
        <dbReference type="Rhea" id="RHEA-COMP:10478"/>
        <dbReference type="ChEBI" id="CHEBI:57287"/>
        <dbReference type="ChEBI" id="CHEBI:57288"/>
        <dbReference type="ChEBI" id="CHEBI:83100"/>
        <dbReference type="ChEBI" id="CHEBI:83111"/>
        <dbReference type="EC" id="2.3.1.12"/>
    </reaction>
</comment>
<evidence type="ECO:0000313" key="11">
    <source>
        <dbReference type="Proteomes" id="UP000077755"/>
    </source>
</evidence>
<evidence type="ECO:0000256" key="6">
    <source>
        <dbReference type="RuleBase" id="RU361137"/>
    </source>
</evidence>
<dbReference type="Proteomes" id="UP000077755">
    <property type="component" value="Chromosome 7"/>
</dbReference>
<dbReference type="SUPFAM" id="SSF47005">
    <property type="entry name" value="Peripheral subunit-binding domain of 2-oxo acid dehydrogenase complex"/>
    <property type="match status" value="1"/>
</dbReference>
<dbReference type="Gene3D" id="3.30.559.10">
    <property type="entry name" value="Chloramphenicol acetyltransferase-like domain"/>
    <property type="match status" value="1"/>
</dbReference>
<dbReference type="CDD" id="cd06849">
    <property type="entry name" value="lipoyl_domain"/>
    <property type="match status" value="1"/>
</dbReference>
<dbReference type="GO" id="GO:0045254">
    <property type="term" value="C:pyruvate dehydrogenase complex"/>
    <property type="evidence" value="ECO:0007669"/>
    <property type="project" value="UniProtKB-UniRule"/>
</dbReference>
<feature type="domain" description="Lipoyl-binding" evidence="8">
    <location>
        <begin position="135"/>
        <end position="211"/>
    </location>
</feature>
<evidence type="ECO:0000259" key="9">
    <source>
        <dbReference type="PROSITE" id="PS51826"/>
    </source>
</evidence>
<keyword evidence="3 6" id="KW-0450">Lipoyl</keyword>
<keyword evidence="4" id="KW-0809">Transit peptide</keyword>
<dbReference type="PROSITE" id="PS00189">
    <property type="entry name" value="LIPOYL"/>
    <property type="match status" value="1"/>
</dbReference>
<accession>A0AAF0XMI8</accession>
<reference evidence="10" key="1">
    <citation type="journal article" date="2016" name="Nat. Genet.">
        <title>A high-quality carrot genome assembly provides new insights into carotenoid accumulation and asterid genome evolution.</title>
        <authorList>
            <person name="Iorizzo M."/>
            <person name="Ellison S."/>
            <person name="Senalik D."/>
            <person name="Zeng P."/>
            <person name="Satapoomin P."/>
            <person name="Huang J."/>
            <person name="Bowman M."/>
            <person name="Iovene M."/>
            <person name="Sanseverino W."/>
            <person name="Cavagnaro P."/>
            <person name="Yildiz M."/>
            <person name="Macko-Podgorni A."/>
            <person name="Moranska E."/>
            <person name="Grzebelus E."/>
            <person name="Grzebelus D."/>
            <person name="Ashrafi H."/>
            <person name="Zheng Z."/>
            <person name="Cheng S."/>
            <person name="Spooner D."/>
            <person name="Van Deynze A."/>
            <person name="Simon P."/>
        </authorList>
    </citation>
    <scope>NUCLEOTIDE SEQUENCE</scope>
    <source>
        <tissue evidence="10">Leaf</tissue>
    </source>
</reference>
<dbReference type="PANTHER" id="PTHR23151">
    <property type="entry name" value="DIHYDROLIPOAMIDE ACETYL/SUCCINYL-TRANSFERASE-RELATED"/>
    <property type="match status" value="1"/>
</dbReference>
<dbReference type="InterPro" id="IPR003016">
    <property type="entry name" value="2-oxoA_DH_lipoyl-BS"/>
</dbReference>
<dbReference type="InterPro" id="IPR011053">
    <property type="entry name" value="Single_hybrid_motif"/>
</dbReference>
<dbReference type="Gene3D" id="2.40.50.100">
    <property type="match status" value="1"/>
</dbReference>
<dbReference type="EMBL" id="CP093349">
    <property type="protein sequence ID" value="WOH10841.1"/>
    <property type="molecule type" value="Genomic_DNA"/>
</dbReference>
<dbReference type="InterPro" id="IPR001078">
    <property type="entry name" value="2-oxoacid_DH_actylTfrase"/>
</dbReference>
<dbReference type="EC" id="2.3.1.12" evidence="6"/>
<evidence type="ECO:0000256" key="3">
    <source>
        <dbReference type="ARBA" id="ARBA00022823"/>
    </source>
</evidence>
<dbReference type="Pfam" id="PF00364">
    <property type="entry name" value="Biotin_lipoyl"/>
    <property type="match status" value="1"/>
</dbReference>
<dbReference type="PROSITE" id="PS51826">
    <property type="entry name" value="PSBD"/>
    <property type="match status" value="1"/>
</dbReference>
<comment type="cofactor">
    <cofactor evidence="6">
        <name>(R)-lipoate</name>
        <dbReference type="ChEBI" id="CHEBI:83088"/>
    </cofactor>
    <text evidence="6">Binds 1 lipoyl cofactor covalently.</text>
</comment>
<evidence type="ECO:0000256" key="2">
    <source>
        <dbReference type="ARBA" id="ARBA00022679"/>
    </source>
</evidence>
<dbReference type="FunFam" id="3.30.559.10:FF:000003">
    <property type="entry name" value="Acetyltransferase component of pyruvate dehydrogenase complex"/>
    <property type="match status" value="1"/>
</dbReference>
<evidence type="ECO:0000256" key="5">
    <source>
        <dbReference type="ARBA" id="ARBA00023315"/>
    </source>
</evidence>
<dbReference type="SUPFAM" id="SSF51230">
    <property type="entry name" value="Single hybrid motif"/>
    <property type="match status" value="1"/>
</dbReference>
<comment type="similarity">
    <text evidence="1 6">Belongs to the 2-oxoacid dehydrogenase family.</text>
</comment>
<dbReference type="InterPro" id="IPR036625">
    <property type="entry name" value="E3-bd_dom_sf"/>
</dbReference>
<dbReference type="InterPro" id="IPR000089">
    <property type="entry name" value="Biotin_lipoyl"/>
</dbReference>
<name>A0AAF0XMI8_DAUCS</name>
<dbReference type="InterPro" id="IPR045257">
    <property type="entry name" value="E2/Pdx1"/>
</dbReference>
<evidence type="ECO:0000256" key="1">
    <source>
        <dbReference type="ARBA" id="ARBA00007317"/>
    </source>
</evidence>
<dbReference type="PROSITE" id="PS50968">
    <property type="entry name" value="BIOTINYL_LIPOYL"/>
    <property type="match status" value="1"/>
</dbReference>
<dbReference type="InterPro" id="IPR004167">
    <property type="entry name" value="PSBD"/>
</dbReference>
<proteinExistence type="inferred from homology"/>
<dbReference type="GO" id="GO:0004742">
    <property type="term" value="F:dihydrolipoyllysine-residue acetyltransferase activity"/>
    <property type="evidence" value="ECO:0007669"/>
    <property type="project" value="UniProtKB-UniRule"/>
</dbReference>
<feature type="compositionally biased region" description="Polar residues" evidence="7">
    <location>
        <begin position="251"/>
        <end position="270"/>
    </location>
</feature>
<gene>
    <name evidence="10" type="ORF">DCAR_0730315</name>
</gene>